<proteinExistence type="predicted"/>
<evidence type="ECO:0000256" key="1">
    <source>
        <dbReference type="SAM" id="MobiDB-lite"/>
    </source>
</evidence>
<organism evidence="2 3">
    <name type="scientific">Morus notabilis</name>
    <dbReference type="NCBI Taxonomy" id="981085"/>
    <lineage>
        <taxon>Eukaryota</taxon>
        <taxon>Viridiplantae</taxon>
        <taxon>Streptophyta</taxon>
        <taxon>Embryophyta</taxon>
        <taxon>Tracheophyta</taxon>
        <taxon>Spermatophyta</taxon>
        <taxon>Magnoliopsida</taxon>
        <taxon>eudicotyledons</taxon>
        <taxon>Gunneridae</taxon>
        <taxon>Pentapetalae</taxon>
        <taxon>rosids</taxon>
        <taxon>fabids</taxon>
        <taxon>Rosales</taxon>
        <taxon>Moraceae</taxon>
        <taxon>Moreae</taxon>
        <taxon>Morus</taxon>
    </lineage>
</organism>
<dbReference type="EMBL" id="KE345237">
    <property type="protein sequence ID" value="EXB96187.1"/>
    <property type="molecule type" value="Genomic_DNA"/>
</dbReference>
<gene>
    <name evidence="2" type="ORF">L484_017035</name>
</gene>
<keyword evidence="3" id="KW-1185">Reference proteome</keyword>
<protein>
    <submittedName>
        <fullName evidence="2">Uncharacterized protein</fullName>
    </submittedName>
</protein>
<name>W9SAF3_9ROSA</name>
<dbReference type="AlphaFoldDB" id="W9SAF3"/>
<evidence type="ECO:0000313" key="2">
    <source>
        <dbReference type="EMBL" id="EXB96187.1"/>
    </source>
</evidence>
<reference evidence="3" key="1">
    <citation type="submission" date="2013-01" db="EMBL/GenBank/DDBJ databases">
        <title>Draft Genome Sequence of a Mulberry Tree, Morus notabilis C.K. Schneid.</title>
        <authorList>
            <person name="He N."/>
            <person name="Zhao S."/>
        </authorList>
    </citation>
    <scope>NUCLEOTIDE SEQUENCE</scope>
</reference>
<evidence type="ECO:0000313" key="3">
    <source>
        <dbReference type="Proteomes" id="UP000030645"/>
    </source>
</evidence>
<accession>W9SAF3</accession>
<dbReference type="Proteomes" id="UP000030645">
    <property type="component" value="Unassembled WGS sequence"/>
</dbReference>
<sequence length="102" mass="12310">MPFWKGRPEKYLEMVDRQVLLRFAQRDSELFYSAWDRYKELLIRLPEHGLSKDEDMADYDNWCWNHSPNNQGWEENSNFLEPWDDTQPQQAESSLDLEVLVA</sequence>
<feature type="region of interest" description="Disordered" evidence="1">
    <location>
        <begin position="75"/>
        <end position="102"/>
    </location>
</feature>